<dbReference type="Pfam" id="PF23593">
    <property type="entry name" value="HEAT_ATR"/>
    <property type="match status" value="1"/>
</dbReference>
<dbReference type="GO" id="GO:0031932">
    <property type="term" value="C:TORC2 complex"/>
    <property type="evidence" value="ECO:0007669"/>
    <property type="project" value="TreeGrafter"/>
</dbReference>
<proteinExistence type="predicted"/>
<dbReference type="AlphaFoldDB" id="A0A3S5FEB1"/>
<reference evidence="2" key="1">
    <citation type="submission" date="2018-11" db="EMBL/GenBank/DDBJ databases">
        <authorList>
            <consortium name="Pathogen Informatics"/>
        </authorList>
    </citation>
    <scope>NUCLEOTIDE SEQUENCE</scope>
</reference>
<evidence type="ECO:0000313" key="2">
    <source>
        <dbReference type="EMBL" id="VEL24219.1"/>
    </source>
</evidence>
<evidence type="ECO:0000313" key="3">
    <source>
        <dbReference type="Proteomes" id="UP000784294"/>
    </source>
</evidence>
<keyword evidence="3" id="KW-1185">Reference proteome</keyword>
<dbReference type="PANTHER" id="PTHR11139">
    <property type="entry name" value="ATAXIA TELANGIECTASIA MUTATED ATM -RELATED"/>
    <property type="match status" value="1"/>
</dbReference>
<dbReference type="Proteomes" id="UP000784294">
    <property type="component" value="Unassembled WGS sequence"/>
</dbReference>
<evidence type="ECO:0000259" key="1">
    <source>
        <dbReference type="PROSITE" id="PS51189"/>
    </source>
</evidence>
<gene>
    <name evidence="2" type="ORF">PXEA_LOCUS17659</name>
</gene>
<dbReference type="PROSITE" id="PS51189">
    <property type="entry name" value="FAT"/>
    <property type="match status" value="1"/>
</dbReference>
<accession>A0A3S5FEB1</accession>
<dbReference type="InterPro" id="IPR014009">
    <property type="entry name" value="PIK_FAT"/>
</dbReference>
<dbReference type="EMBL" id="CAAALY010066548">
    <property type="protein sequence ID" value="VEL24219.1"/>
    <property type="molecule type" value="Genomic_DNA"/>
</dbReference>
<dbReference type="GO" id="GO:0005737">
    <property type="term" value="C:cytoplasm"/>
    <property type="evidence" value="ECO:0007669"/>
    <property type="project" value="TreeGrafter"/>
</dbReference>
<protein>
    <recommendedName>
        <fullName evidence="1">FAT domain-containing protein</fullName>
    </recommendedName>
</protein>
<comment type="caution">
    <text evidence="2">The sequence shown here is derived from an EMBL/GenBank/DDBJ whole genome shotgun (WGS) entry which is preliminary data.</text>
</comment>
<sequence length="163" mass="18527">MTKGYDSLRLINLLFKFGHLAEIRTLLREGLTKIRLENWLLVIQQLLARIDTAHEAVAGLIVDLLVAVGQRHPQALVCPLVLAFKSGGSDRRRYNANRILYSMEEHSPRLTSEAFLVNRLHIISKIILLLIHTLFYYLTSPSIYVTLEPEAGIFGCSLSLFRI</sequence>
<feature type="domain" description="FAT" evidence="1">
    <location>
        <begin position="1"/>
        <end position="86"/>
    </location>
</feature>
<dbReference type="GO" id="GO:0038202">
    <property type="term" value="P:TORC1 signaling"/>
    <property type="evidence" value="ECO:0007669"/>
    <property type="project" value="TreeGrafter"/>
</dbReference>
<organism evidence="2 3">
    <name type="scientific">Protopolystoma xenopodis</name>
    <dbReference type="NCBI Taxonomy" id="117903"/>
    <lineage>
        <taxon>Eukaryota</taxon>
        <taxon>Metazoa</taxon>
        <taxon>Spiralia</taxon>
        <taxon>Lophotrochozoa</taxon>
        <taxon>Platyhelminthes</taxon>
        <taxon>Monogenea</taxon>
        <taxon>Polyopisthocotylea</taxon>
        <taxon>Polystomatidea</taxon>
        <taxon>Polystomatidae</taxon>
        <taxon>Protopolystoma</taxon>
    </lineage>
</organism>
<dbReference type="GO" id="GO:0031931">
    <property type="term" value="C:TORC1 complex"/>
    <property type="evidence" value="ECO:0007669"/>
    <property type="project" value="TreeGrafter"/>
</dbReference>
<dbReference type="InterPro" id="IPR050517">
    <property type="entry name" value="DDR_Repair_Kinase"/>
</dbReference>
<dbReference type="InterPro" id="IPR057564">
    <property type="entry name" value="HEAT_ATR"/>
</dbReference>
<dbReference type="GO" id="GO:0004674">
    <property type="term" value="F:protein serine/threonine kinase activity"/>
    <property type="evidence" value="ECO:0007669"/>
    <property type="project" value="TreeGrafter"/>
</dbReference>
<dbReference type="GO" id="GO:0016242">
    <property type="term" value="P:negative regulation of macroautophagy"/>
    <property type="evidence" value="ECO:0007669"/>
    <property type="project" value="TreeGrafter"/>
</dbReference>
<name>A0A3S5FEB1_9PLAT</name>
<dbReference type="GO" id="GO:0005634">
    <property type="term" value="C:nucleus"/>
    <property type="evidence" value="ECO:0007669"/>
    <property type="project" value="TreeGrafter"/>
</dbReference>
<dbReference type="PANTHER" id="PTHR11139:SF9">
    <property type="entry name" value="SERINE_THREONINE-PROTEIN KINASE MTOR"/>
    <property type="match status" value="1"/>
</dbReference>
<dbReference type="OrthoDB" id="381190at2759"/>